<name>A0ABX5QHD8_9MICO</name>
<dbReference type="InterPro" id="IPR022419">
    <property type="entry name" value="Porphobilin_deaminase_cofac_BS"/>
</dbReference>
<accession>A0ABX5QHD8</accession>
<dbReference type="RefSeq" id="WP_017883596.1">
    <property type="nucleotide sequence ID" value="NZ_CP035037.1"/>
</dbReference>
<dbReference type="SUPFAM" id="SSF54782">
    <property type="entry name" value="Porphobilinogen deaminase (hydroxymethylbilane synthase), C-terminal domain"/>
    <property type="match status" value="1"/>
</dbReference>
<dbReference type="Gene3D" id="3.40.190.10">
    <property type="entry name" value="Periplasmic binding protein-like II"/>
    <property type="match status" value="2"/>
</dbReference>
<sequence>MTARTTAADAQAPRVRRSDAPVAAAPGLIRIGTRGSALAVAQCTTVARAVSAATGLEAVLVIVTTQGDVSRASLAQLGGTGVFVSALRDALLAGECDLAVHSLKDLPTGPCPGIEIGAIPPRADARDALCARDGLTLEALPAGARVGTGSPRRAAQLRARRSDLEVVDLRGNVDTRLARVGADLDAVVLACAGLDRLGRQTAITERFPLAEAPAAPGQGALAVEVRADDLAREPYAGALAALDDAESHASALAERAVLATLEAGCAAPVGATARVESGRLALRAEVTSLDGAQRIVTEDALPWDAADPGHRRIPERLGRLVAQSLFDQGAAMIAPRAGTAPGAEHPGGSRPGGPR</sequence>
<comment type="catalytic activity">
    <reaction evidence="7">
        <text>4 porphobilinogen + H2O = hydroxymethylbilane + 4 NH4(+)</text>
        <dbReference type="Rhea" id="RHEA:13185"/>
        <dbReference type="ChEBI" id="CHEBI:15377"/>
        <dbReference type="ChEBI" id="CHEBI:28938"/>
        <dbReference type="ChEBI" id="CHEBI:57845"/>
        <dbReference type="ChEBI" id="CHEBI:58126"/>
        <dbReference type="EC" id="2.5.1.61"/>
    </reaction>
</comment>
<evidence type="ECO:0000256" key="8">
    <source>
        <dbReference type="NCBIfam" id="TIGR00212"/>
    </source>
</evidence>
<evidence type="ECO:0000256" key="6">
    <source>
        <dbReference type="ARBA" id="ARBA00023244"/>
    </source>
</evidence>
<dbReference type="PANTHER" id="PTHR11557:SF0">
    <property type="entry name" value="PORPHOBILINOGEN DEAMINASE"/>
    <property type="match status" value="1"/>
</dbReference>
<keyword evidence="5 12" id="KW-0808">Transferase</keyword>
<evidence type="ECO:0000256" key="4">
    <source>
        <dbReference type="ARBA" id="ARBA00012655"/>
    </source>
</evidence>
<dbReference type="EMBL" id="CP035037">
    <property type="protein sequence ID" value="QAB18507.1"/>
    <property type="molecule type" value="Genomic_DNA"/>
</dbReference>
<dbReference type="PIRSF" id="PIRSF001438">
    <property type="entry name" value="4pyrrol_synth_OHMeBilane_synth"/>
    <property type="match status" value="1"/>
</dbReference>
<evidence type="ECO:0000256" key="2">
    <source>
        <dbReference type="ARBA" id="ARBA00002869"/>
    </source>
</evidence>
<evidence type="ECO:0000256" key="3">
    <source>
        <dbReference type="ARBA" id="ARBA00005638"/>
    </source>
</evidence>
<comment type="similarity">
    <text evidence="3">Belongs to the HMBS family.</text>
</comment>
<evidence type="ECO:0000256" key="7">
    <source>
        <dbReference type="ARBA" id="ARBA00048169"/>
    </source>
</evidence>
<dbReference type="Pfam" id="PF03900">
    <property type="entry name" value="Porphobil_deamC"/>
    <property type="match status" value="1"/>
</dbReference>
<reference evidence="12 13" key="1">
    <citation type="submission" date="2019-01" db="EMBL/GenBank/DDBJ databases">
        <title>Leucobacter muris sp. nov. isolated from the nose of a laboratory mouse.</title>
        <authorList>
            <person name="Benga L."/>
            <person name="Sproeer C."/>
            <person name="Schumann P."/>
            <person name="Verbarg S."/>
            <person name="Bunk B."/>
            <person name="Engelhardt E."/>
            <person name="Benten P.M."/>
            <person name="Sager M."/>
        </authorList>
    </citation>
    <scope>NUCLEOTIDE SEQUENCE [LARGE SCALE GENOMIC DNA]</scope>
    <source>
        <strain evidence="12 13">DSM 101948</strain>
    </source>
</reference>
<proteinExistence type="inferred from homology"/>
<protein>
    <recommendedName>
        <fullName evidence="4 8">Hydroxymethylbilane synthase</fullName>
        <ecNumber evidence="4 8">2.5.1.61</ecNumber>
    </recommendedName>
</protein>
<dbReference type="EC" id="2.5.1.61" evidence="4 8"/>
<dbReference type="InterPro" id="IPR022418">
    <property type="entry name" value="Porphobilinogen_deaminase_C"/>
</dbReference>
<evidence type="ECO:0000313" key="13">
    <source>
        <dbReference type="Proteomes" id="UP000285768"/>
    </source>
</evidence>
<dbReference type="InterPro" id="IPR022417">
    <property type="entry name" value="Porphobilin_deaminase_N"/>
</dbReference>
<keyword evidence="6" id="KW-0627">Porphyrin biosynthesis</keyword>
<dbReference type="GO" id="GO:0004418">
    <property type="term" value="F:hydroxymethylbilane synthase activity"/>
    <property type="evidence" value="ECO:0007669"/>
    <property type="project" value="UniProtKB-EC"/>
</dbReference>
<dbReference type="Proteomes" id="UP000285768">
    <property type="component" value="Chromosome"/>
</dbReference>
<comment type="cofactor">
    <cofactor evidence="1">
        <name>dipyrromethane</name>
        <dbReference type="ChEBI" id="CHEBI:60342"/>
    </cofactor>
</comment>
<dbReference type="PANTHER" id="PTHR11557">
    <property type="entry name" value="PORPHOBILINOGEN DEAMINASE"/>
    <property type="match status" value="1"/>
</dbReference>
<dbReference type="SUPFAM" id="SSF53850">
    <property type="entry name" value="Periplasmic binding protein-like II"/>
    <property type="match status" value="1"/>
</dbReference>
<evidence type="ECO:0000259" key="11">
    <source>
        <dbReference type="Pfam" id="PF03900"/>
    </source>
</evidence>
<comment type="function">
    <text evidence="2">Tetrapolymerization of the monopyrrole PBG into the hydroxymethylbilane pre-uroporphyrinogen in several discrete steps.</text>
</comment>
<dbReference type="Gene3D" id="3.30.160.40">
    <property type="entry name" value="Porphobilinogen deaminase, C-terminal domain"/>
    <property type="match status" value="1"/>
</dbReference>
<keyword evidence="13" id="KW-1185">Reference proteome</keyword>
<gene>
    <name evidence="12" type="ORF">Leucomu_11795</name>
</gene>
<evidence type="ECO:0000259" key="10">
    <source>
        <dbReference type="Pfam" id="PF01379"/>
    </source>
</evidence>
<dbReference type="NCBIfam" id="TIGR00212">
    <property type="entry name" value="hemC"/>
    <property type="match status" value="1"/>
</dbReference>
<evidence type="ECO:0000313" key="12">
    <source>
        <dbReference type="EMBL" id="QAB18507.1"/>
    </source>
</evidence>
<dbReference type="PROSITE" id="PS00533">
    <property type="entry name" value="PORPHOBILINOGEN_DEAM"/>
    <property type="match status" value="1"/>
</dbReference>
<feature type="region of interest" description="Disordered" evidence="9">
    <location>
        <begin position="336"/>
        <end position="355"/>
    </location>
</feature>
<feature type="domain" description="Porphobilinogen deaminase C-terminal" evidence="11">
    <location>
        <begin position="251"/>
        <end position="298"/>
    </location>
</feature>
<evidence type="ECO:0000256" key="1">
    <source>
        <dbReference type="ARBA" id="ARBA00001916"/>
    </source>
</evidence>
<organism evidence="12 13">
    <name type="scientific">Leucobacter muris</name>
    <dbReference type="NCBI Taxonomy" id="1935379"/>
    <lineage>
        <taxon>Bacteria</taxon>
        <taxon>Bacillati</taxon>
        <taxon>Actinomycetota</taxon>
        <taxon>Actinomycetes</taxon>
        <taxon>Micrococcales</taxon>
        <taxon>Microbacteriaceae</taxon>
        <taxon>Leucobacter</taxon>
    </lineage>
</organism>
<evidence type="ECO:0000256" key="9">
    <source>
        <dbReference type="SAM" id="MobiDB-lite"/>
    </source>
</evidence>
<dbReference type="PRINTS" id="PR00151">
    <property type="entry name" value="PORPHBDMNASE"/>
</dbReference>
<dbReference type="InterPro" id="IPR000860">
    <property type="entry name" value="HemC"/>
</dbReference>
<feature type="domain" description="Porphobilinogen deaminase N-terminal" evidence="10">
    <location>
        <begin position="29"/>
        <end position="229"/>
    </location>
</feature>
<evidence type="ECO:0000256" key="5">
    <source>
        <dbReference type="ARBA" id="ARBA00022679"/>
    </source>
</evidence>
<dbReference type="InterPro" id="IPR036803">
    <property type="entry name" value="Porphobilinogen_deaminase_C_sf"/>
</dbReference>
<dbReference type="Pfam" id="PF01379">
    <property type="entry name" value="Porphobil_deam"/>
    <property type="match status" value="1"/>
</dbReference>